<dbReference type="InterPro" id="IPR024301">
    <property type="entry name" value="Amidase_6"/>
</dbReference>
<dbReference type="PANTHER" id="PTHR40032:SF1">
    <property type="entry name" value="EXPORTED PROTEIN"/>
    <property type="match status" value="1"/>
</dbReference>
<evidence type="ECO:0000313" key="2">
    <source>
        <dbReference type="EMBL" id="MBU5482865.1"/>
    </source>
</evidence>
<accession>A0ABS6ECF9</accession>
<dbReference type="Pfam" id="PF12671">
    <property type="entry name" value="Amidase_6"/>
    <property type="match status" value="1"/>
</dbReference>
<keyword evidence="3" id="KW-1185">Reference proteome</keyword>
<organism evidence="2 3">
    <name type="scientific">Clostridium mobile</name>
    <dbReference type="NCBI Taxonomy" id="2841512"/>
    <lineage>
        <taxon>Bacteria</taxon>
        <taxon>Bacillati</taxon>
        <taxon>Bacillota</taxon>
        <taxon>Clostridia</taxon>
        <taxon>Eubacteriales</taxon>
        <taxon>Clostridiaceae</taxon>
        <taxon>Clostridium</taxon>
    </lineage>
</organism>
<feature type="domain" description="Putative amidase" evidence="1">
    <location>
        <begin position="10"/>
        <end position="157"/>
    </location>
</feature>
<gene>
    <name evidence="2" type="ORF">KQI86_00920</name>
</gene>
<protein>
    <submittedName>
        <fullName evidence="2">Amidase domain-containing protein</fullName>
    </submittedName>
</protein>
<reference evidence="2 3" key="1">
    <citation type="submission" date="2021-06" db="EMBL/GenBank/DDBJ databases">
        <authorList>
            <person name="Sun Q."/>
            <person name="Li D."/>
        </authorList>
    </citation>
    <scope>NUCLEOTIDE SEQUENCE [LARGE SCALE GENOMIC DNA]</scope>
    <source>
        <strain evidence="2 3">MSJ-11</strain>
    </source>
</reference>
<comment type="caution">
    <text evidence="2">The sequence shown here is derived from an EMBL/GenBank/DDBJ whole genome shotgun (WGS) entry which is preliminary data.</text>
</comment>
<sequence length="175" mass="20001">METFENTNLYSRTSAVEYAKKYALNPNPQYRYFSLSNTGGDCANFVSQCLRAGGAPFIYNREHSWWYNNMSTGNVMDDTWSVPWAVAHSLYWLLKINDESNLSGAKGREVFDISLLDLGDLVFYEDSSGLIFHSAIITGFSGNIPLVSHHSFEALNIFYYNTWPANKIHFLKIRL</sequence>
<dbReference type="EMBL" id="JAHLQF010000001">
    <property type="protein sequence ID" value="MBU5482865.1"/>
    <property type="molecule type" value="Genomic_DNA"/>
</dbReference>
<name>A0ABS6ECF9_9CLOT</name>
<proteinExistence type="predicted"/>
<evidence type="ECO:0000259" key="1">
    <source>
        <dbReference type="Pfam" id="PF12671"/>
    </source>
</evidence>
<dbReference type="PANTHER" id="PTHR40032">
    <property type="entry name" value="EXPORTED PROTEIN-RELATED"/>
    <property type="match status" value="1"/>
</dbReference>
<dbReference type="Proteomes" id="UP000726170">
    <property type="component" value="Unassembled WGS sequence"/>
</dbReference>
<evidence type="ECO:0000313" key="3">
    <source>
        <dbReference type="Proteomes" id="UP000726170"/>
    </source>
</evidence>
<dbReference type="RefSeq" id="WP_216437279.1">
    <property type="nucleotide sequence ID" value="NZ_JAHLQF010000001.1"/>
</dbReference>